<evidence type="ECO:0000259" key="5">
    <source>
        <dbReference type="Pfam" id="PF05175"/>
    </source>
</evidence>
<feature type="domain" description="DUF7059" evidence="6">
    <location>
        <begin position="19"/>
        <end position="103"/>
    </location>
</feature>
<dbReference type="GO" id="GO:0032259">
    <property type="term" value="P:methylation"/>
    <property type="evidence" value="ECO:0007669"/>
    <property type="project" value="UniProtKB-KW"/>
</dbReference>
<feature type="domain" description="DUF7782" evidence="7">
    <location>
        <begin position="406"/>
        <end position="503"/>
    </location>
</feature>
<keyword evidence="2 8" id="KW-0489">Methyltransferase</keyword>
<evidence type="ECO:0000256" key="3">
    <source>
        <dbReference type="ARBA" id="ARBA00022679"/>
    </source>
</evidence>
<dbReference type="SUPFAM" id="SSF53335">
    <property type="entry name" value="S-adenosyl-L-methionine-dependent methyltransferases"/>
    <property type="match status" value="1"/>
</dbReference>
<dbReference type="Pfam" id="PF23186">
    <property type="entry name" value="DUF7059"/>
    <property type="match status" value="1"/>
</dbReference>
<keyword evidence="3" id="KW-0808">Transferase</keyword>
<evidence type="ECO:0000259" key="6">
    <source>
        <dbReference type="Pfam" id="PF23186"/>
    </source>
</evidence>
<dbReference type="InterPro" id="IPR052190">
    <property type="entry name" value="Euk-Arch_PrmC-MTase"/>
</dbReference>
<evidence type="ECO:0000313" key="8">
    <source>
        <dbReference type="EMBL" id="GAA3637558.1"/>
    </source>
</evidence>
<dbReference type="PROSITE" id="PS00092">
    <property type="entry name" value="N6_MTASE"/>
    <property type="match status" value="1"/>
</dbReference>
<name>A0ABP7AQQ9_9MICO</name>
<dbReference type="PANTHER" id="PTHR45875:SF1">
    <property type="entry name" value="METHYLTRANSFERASE N6AMT1"/>
    <property type="match status" value="1"/>
</dbReference>
<proteinExistence type="inferred from homology"/>
<dbReference type="InterPro" id="IPR056684">
    <property type="entry name" value="DUF7782"/>
</dbReference>
<evidence type="ECO:0000256" key="4">
    <source>
        <dbReference type="ARBA" id="ARBA00022691"/>
    </source>
</evidence>
<dbReference type="EMBL" id="BAAAYU010000005">
    <property type="protein sequence ID" value="GAA3637558.1"/>
    <property type="molecule type" value="Genomic_DNA"/>
</dbReference>
<dbReference type="Gene3D" id="3.40.50.150">
    <property type="entry name" value="Vaccinia Virus protein VP39"/>
    <property type="match status" value="1"/>
</dbReference>
<dbReference type="GO" id="GO:0008168">
    <property type="term" value="F:methyltransferase activity"/>
    <property type="evidence" value="ECO:0007669"/>
    <property type="project" value="UniProtKB-KW"/>
</dbReference>
<protein>
    <submittedName>
        <fullName evidence="8">Methyltransferase</fullName>
    </submittedName>
</protein>
<dbReference type="PANTHER" id="PTHR45875">
    <property type="entry name" value="METHYLTRANSFERASE N6AMT1"/>
    <property type="match status" value="1"/>
</dbReference>
<dbReference type="CDD" id="cd02440">
    <property type="entry name" value="AdoMet_MTases"/>
    <property type="match status" value="1"/>
</dbReference>
<dbReference type="InterPro" id="IPR055487">
    <property type="entry name" value="DUF7059"/>
</dbReference>
<comment type="caution">
    <text evidence="8">The sequence shown here is derived from an EMBL/GenBank/DDBJ whole genome shotgun (WGS) entry which is preliminary data.</text>
</comment>
<sequence length="506" mass="53011">MSPVPDARLCGSLADDLREAGFTASAVREAWGALADDAVGRGLRSPAERALAGRADPLAVLALLLALGVAQPRSAVDAALPRTGATGLAHLGLVALDGDAVVPAALVRPQAYADSRDERAWWIASDLDEAALRGPLPEDHVLGVGGASLTLAALVVPTPAERALDLGAGCGIQSLRVRRDVDAVVATDVSERALRFTRLNALLNGVEHIETRRGSLYEPVAGETFDRIVSNPPFVITPRLDAVPAYEYRDGGLEGDALVASVISGAGRHLRPGGIAQLLGNWETRDGTPGLERAAQWVAASDVAVDAWIVERERLDPLAYAALWVRDGGTVAGTDEYERLITAWLDDFARRGVTEIGFGYVLLRRPESGSPTLSRYETVTTPVAEGVLGGHFAAALAAHDRLADLDDDALSATVFVVAGDVTEARHHLPGSESPSVIELRQGAGFARVVEVDPALAGVVGACDGDLPVGVLIDAVAELLDADAAALRADLLPRIRELVMTGFLAFP</sequence>
<keyword evidence="9" id="KW-1185">Reference proteome</keyword>
<dbReference type="Proteomes" id="UP001501697">
    <property type="component" value="Unassembled WGS sequence"/>
</dbReference>
<dbReference type="InterPro" id="IPR007848">
    <property type="entry name" value="Small_mtfrase_dom"/>
</dbReference>
<feature type="domain" description="Methyltransferase small" evidence="5">
    <location>
        <begin position="149"/>
        <end position="236"/>
    </location>
</feature>
<gene>
    <name evidence="8" type="ORF">GCM10022200_21130</name>
</gene>
<organism evidence="8 9">
    <name type="scientific">Microbacterium awajiense</name>
    <dbReference type="NCBI Taxonomy" id="415214"/>
    <lineage>
        <taxon>Bacteria</taxon>
        <taxon>Bacillati</taxon>
        <taxon>Actinomycetota</taxon>
        <taxon>Actinomycetes</taxon>
        <taxon>Micrococcales</taxon>
        <taxon>Microbacteriaceae</taxon>
        <taxon>Microbacterium</taxon>
    </lineage>
</organism>
<dbReference type="InterPro" id="IPR029063">
    <property type="entry name" value="SAM-dependent_MTases_sf"/>
</dbReference>
<evidence type="ECO:0000313" key="9">
    <source>
        <dbReference type="Proteomes" id="UP001501697"/>
    </source>
</evidence>
<evidence type="ECO:0000256" key="1">
    <source>
        <dbReference type="ARBA" id="ARBA00006149"/>
    </source>
</evidence>
<dbReference type="Pfam" id="PF25004">
    <property type="entry name" value="DUF7782"/>
    <property type="match status" value="1"/>
</dbReference>
<accession>A0ABP7AQQ9</accession>
<comment type="similarity">
    <text evidence="1">Belongs to the eukaryotic/archaeal PrmC-related family.</text>
</comment>
<evidence type="ECO:0000256" key="2">
    <source>
        <dbReference type="ARBA" id="ARBA00022603"/>
    </source>
</evidence>
<dbReference type="Pfam" id="PF05175">
    <property type="entry name" value="MTS"/>
    <property type="match status" value="1"/>
</dbReference>
<reference evidence="9" key="1">
    <citation type="journal article" date="2019" name="Int. J. Syst. Evol. Microbiol.">
        <title>The Global Catalogue of Microorganisms (GCM) 10K type strain sequencing project: providing services to taxonomists for standard genome sequencing and annotation.</title>
        <authorList>
            <consortium name="The Broad Institute Genomics Platform"/>
            <consortium name="The Broad Institute Genome Sequencing Center for Infectious Disease"/>
            <person name="Wu L."/>
            <person name="Ma J."/>
        </authorList>
    </citation>
    <scope>NUCLEOTIDE SEQUENCE [LARGE SCALE GENOMIC DNA]</scope>
    <source>
        <strain evidence="9">JCM 16544</strain>
    </source>
</reference>
<dbReference type="InterPro" id="IPR002052">
    <property type="entry name" value="DNA_methylase_N6_adenine_CS"/>
</dbReference>
<keyword evidence="4" id="KW-0949">S-adenosyl-L-methionine</keyword>
<evidence type="ECO:0000259" key="7">
    <source>
        <dbReference type="Pfam" id="PF25004"/>
    </source>
</evidence>
<dbReference type="RefSeq" id="WP_425561796.1">
    <property type="nucleotide sequence ID" value="NZ_BAAAYU010000005.1"/>
</dbReference>